<evidence type="ECO:0000259" key="3">
    <source>
        <dbReference type="PROSITE" id="PS51662"/>
    </source>
</evidence>
<feature type="chain" id="PRO_5031088097" evidence="2">
    <location>
        <begin position="32"/>
        <end position="440"/>
    </location>
</feature>
<evidence type="ECO:0000313" key="4">
    <source>
        <dbReference type="EMBL" id="MBB5432362.1"/>
    </source>
</evidence>
<proteinExistence type="predicted"/>
<feature type="signal peptide" evidence="2">
    <location>
        <begin position="1"/>
        <end position="31"/>
    </location>
</feature>
<dbReference type="SUPFAM" id="SSF50956">
    <property type="entry name" value="Thermostable phytase (3-phytase)"/>
    <property type="match status" value="1"/>
</dbReference>
<evidence type="ECO:0000256" key="2">
    <source>
        <dbReference type="SAM" id="SignalP"/>
    </source>
</evidence>
<feature type="compositionally biased region" description="Basic and acidic residues" evidence="1">
    <location>
        <begin position="50"/>
        <end position="59"/>
    </location>
</feature>
<sequence>MNGPYRIRPLPAVSLPALALATAITAVPAAADEESGLPEITPRAETAAVHGDEEGRNSDADDPAIWLHPDDPERSLVITALKEGGLHVYGLDAESVQEIPAPAPPGEGDAPGRFNNVDLVQGLETASGPVDIAVSSDRGHDRLRIHRIDPDDPDAPLTDVTDPDAPWIFSDSQEEVNGEATAYGLTTWTDPETGRSYAVATQAARTTLALLELLPTPEGTVTYREVRTIELPGTFRMPDGTSWTPCGDPGELPQAEGLAVDPESGTLFAAQETVGIWRMRADLKGEPELVDRVREYGVPAEYDEQADECIPGGDPGYGGEHLTADVEGLAVLPDGEGGGRLLASSQGDDSFSAYDLEEVREDDEAYTGGFRVVAASEELDGSEECDGLEVFAEPLGERYPDGLMVVQDGEATPENDNEERGDATGFKFVDLADVRDALDD</sequence>
<dbReference type="RefSeq" id="WP_184391938.1">
    <property type="nucleotide sequence ID" value="NZ_BAAAJD010000042.1"/>
</dbReference>
<reference evidence="4 5" key="1">
    <citation type="submission" date="2020-08" db="EMBL/GenBank/DDBJ databases">
        <title>Sequencing the genomes of 1000 actinobacteria strains.</title>
        <authorList>
            <person name="Klenk H.-P."/>
        </authorList>
    </citation>
    <scope>NUCLEOTIDE SEQUENCE [LARGE SCALE GENOMIC DNA]</scope>
    <source>
        <strain evidence="4 5">DSM 44551</strain>
    </source>
</reference>
<dbReference type="Pfam" id="PF02333">
    <property type="entry name" value="Phytase"/>
    <property type="match status" value="2"/>
</dbReference>
<dbReference type="InterPro" id="IPR011042">
    <property type="entry name" value="6-blade_b-propeller_TolB-like"/>
</dbReference>
<accession>A0A7W8QKX9</accession>
<dbReference type="Proteomes" id="UP000572635">
    <property type="component" value="Unassembled WGS sequence"/>
</dbReference>
<dbReference type="EC" id="3.1.3.8" evidence="4"/>
<keyword evidence="2" id="KW-0732">Signal</keyword>
<name>A0A7W8QKX9_9ACTN</name>
<dbReference type="GO" id="GO:0016158">
    <property type="term" value="F:inositol hexakisphosphate 3-phosphatase activity"/>
    <property type="evidence" value="ECO:0007669"/>
    <property type="project" value="UniProtKB-EC"/>
</dbReference>
<dbReference type="AlphaFoldDB" id="A0A7W8QKX9"/>
<dbReference type="EMBL" id="JACHDB010000001">
    <property type="protein sequence ID" value="MBB5432362.1"/>
    <property type="molecule type" value="Genomic_DNA"/>
</dbReference>
<keyword evidence="4" id="KW-0378">Hydrolase</keyword>
<feature type="region of interest" description="Disordered" evidence="1">
    <location>
        <begin position="30"/>
        <end position="63"/>
    </location>
</feature>
<keyword evidence="5" id="KW-1185">Reference proteome</keyword>
<comment type="caution">
    <text evidence="4">The sequence shown here is derived from an EMBL/GenBank/DDBJ whole genome shotgun (WGS) entry which is preliminary data.</text>
</comment>
<protein>
    <submittedName>
        <fullName evidence="4">3-phytase</fullName>
        <ecNumber evidence="4">3.1.3.8</ecNumber>
    </submittedName>
</protein>
<dbReference type="Gene3D" id="2.120.10.30">
    <property type="entry name" value="TolB, C-terminal domain"/>
    <property type="match status" value="1"/>
</dbReference>
<feature type="domain" description="BPP" evidence="3">
    <location>
        <begin position="30"/>
        <end position="438"/>
    </location>
</feature>
<dbReference type="PROSITE" id="PS51662">
    <property type="entry name" value="BP_PHYTASE"/>
    <property type="match status" value="1"/>
</dbReference>
<evidence type="ECO:0000313" key="5">
    <source>
        <dbReference type="Proteomes" id="UP000572635"/>
    </source>
</evidence>
<gene>
    <name evidence="4" type="ORF">HDA36_002446</name>
</gene>
<organism evidence="4 5">
    <name type="scientific">Nocardiopsis composta</name>
    <dbReference type="NCBI Taxonomy" id="157465"/>
    <lineage>
        <taxon>Bacteria</taxon>
        <taxon>Bacillati</taxon>
        <taxon>Actinomycetota</taxon>
        <taxon>Actinomycetes</taxon>
        <taxon>Streptosporangiales</taxon>
        <taxon>Nocardiopsidaceae</taxon>
        <taxon>Nocardiopsis</taxon>
    </lineage>
</organism>
<evidence type="ECO:0000256" key="1">
    <source>
        <dbReference type="SAM" id="MobiDB-lite"/>
    </source>
</evidence>
<dbReference type="InterPro" id="IPR003431">
    <property type="entry name" value="B-propeller_Phytase"/>
</dbReference>